<proteinExistence type="predicted"/>
<feature type="compositionally biased region" description="Basic and acidic residues" evidence="1">
    <location>
        <begin position="77"/>
        <end position="90"/>
    </location>
</feature>
<dbReference type="EMBL" id="BMAT01000694">
    <property type="protein sequence ID" value="GFR71358.1"/>
    <property type="molecule type" value="Genomic_DNA"/>
</dbReference>
<protein>
    <submittedName>
        <fullName evidence="2">Uncharacterized protein</fullName>
    </submittedName>
</protein>
<name>A0AAV4FFA1_9GAST</name>
<evidence type="ECO:0000256" key="1">
    <source>
        <dbReference type="SAM" id="MobiDB-lite"/>
    </source>
</evidence>
<reference evidence="2 3" key="1">
    <citation type="journal article" date="2021" name="Elife">
        <title>Chloroplast acquisition without the gene transfer in kleptoplastic sea slugs, Plakobranchus ocellatus.</title>
        <authorList>
            <person name="Maeda T."/>
            <person name="Takahashi S."/>
            <person name="Yoshida T."/>
            <person name="Shimamura S."/>
            <person name="Takaki Y."/>
            <person name="Nagai Y."/>
            <person name="Toyoda A."/>
            <person name="Suzuki Y."/>
            <person name="Arimoto A."/>
            <person name="Ishii H."/>
            <person name="Satoh N."/>
            <person name="Nishiyama T."/>
            <person name="Hasebe M."/>
            <person name="Maruyama T."/>
            <person name="Minagawa J."/>
            <person name="Obokata J."/>
            <person name="Shigenobu S."/>
        </authorList>
    </citation>
    <scope>NUCLEOTIDE SEQUENCE [LARGE SCALE GENOMIC DNA]</scope>
</reference>
<gene>
    <name evidence="2" type="ORF">ElyMa_000351700</name>
</gene>
<comment type="caution">
    <text evidence="2">The sequence shown here is derived from an EMBL/GenBank/DDBJ whole genome shotgun (WGS) entry which is preliminary data.</text>
</comment>
<feature type="compositionally biased region" description="Basic and acidic residues" evidence="1">
    <location>
        <begin position="103"/>
        <end position="120"/>
    </location>
</feature>
<keyword evidence="3" id="KW-1185">Reference proteome</keyword>
<dbReference type="AlphaFoldDB" id="A0AAV4FFA1"/>
<sequence>MFFLAACTEDRPGGLDGHPCADARYQRRLRSGTTVCCHSGTMKLYRRTGKCKCKISRTVTLVEHISPGPQVMGNIECKTDRRPASQENARRFHRGRRPSSQQNREESSLEDFRKQALDKHNRLRARHGSPPLQLR</sequence>
<evidence type="ECO:0000313" key="2">
    <source>
        <dbReference type="EMBL" id="GFR71358.1"/>
    </source>
</evidence>
<organism evidence="2 3">
    <name type="scientific">Elysia marginata</name>
    <dbReference type="NCBI Taxonomy" id="1093978"/>
    <lineage>
        <taxon>Eukaryota</taxon>
        <taxon>Metazoa</taxon>
        <taxon>Spiralia</taxon>
        <taxon>Lophotrochozoa</taxon>
        <taxon>Mollusca</taxon>
        <taxon>Gastropoda</taxon>
        <taxon>Heterobranchia</taxon>
        <taxon>Euthyneura</taxon>
        <taxon>Panpulmonata</taxon>
        <taxon>Sacoglossa</taxon>
        <taxon>Placobranchoidea</taxon>
        <taxon>Plakobranchidae</taxon>
        <taxon>Elysia</taxon>
    </lineage>
</organism>
<dbReference type="Proteomes" id="UP000762676">
    <property type="component" value="Unassembled WGS sequence"/>
</dbReference>
<evidence type="ECO:0000313" key="3">
    <source>
        <dbReference type="Proteomes" id="UP000762676"/>
    </source>
</evidence>
<feature type="region of interest" description="Disordered" evidence="1">
    <location>
        <begin position="70"/>
        <end position="135"/>
    </location>
</feature>
<accession>A0AAV4FFA1</accession>